<keyword evidence="1" id="KW-0678">Repressor</keyword>
<dbReference type="GO" id="GO:0003700">
    <property type="term" value="F:DNA-binding transcription factor activity"/>
    <property type="evidence" value="ECO:0007669"/>
    <property type="project" value="InterPro"/>
</dbReference>
<dbReference type="Gene3D" id="1.10.10.60">
    <property type="entry name" value="Homeodomain-like"/>
    <property type="match status" value="1"/>
</dbReference>
<dbReference type="EMBL" id="ANFO01000248">
    <property type="protein sequence ID" value="KGQ11108.1"/>
    <property type="molecule type" value="Genomic_DNA"/>
</dbReference>
<dbReference type="PANTHER" id="PTHR11019:SF159">
    <property type="entry name" value="TRANSCRIPTIONAL REGULATOR-RELATED"/>
    <property type="match status" value="1"/>
</dbReference>
<dbReference type="Pfam" id="PF12833">
    <property type="entry name" value="HTH_18"/>
    <property type="match status" value="1"/>
</dbReference>
<dbReference type="SUPFAM" id="SSF46689">
    <property type="entry name" value="Homeodomain-like"/>
    <property type="match status" value="1"/>
</dbReference>
<evidence type="ECO:0000313" key="6">
    <source>
        <dbReference type="EMBL" id="KGQ11108.1"/>
    </source>
</evidence>
<proteinExistence type="predicted"/>
<dbReference type="InterPro" id="IPR009057">
    <property type="entry name" value="Homeodomain-like_sf"/>
</dbReference>
<comment type="caution">
    <text evidence="6">The sequence shown here is derived from an EMBL/GenBank/DDBJ whole genome shotgun (WGS) entry which is preliminary data.</text>
</comment>
<evidence type="ECO:0000256" key="1">
    <source>
        <dbReference type="ARBA" id="ARBA00022491"/>
    </source>
</evidence>
<keyword evidence="2" id="KW-0805">Transcription regulation</keyword>
<feature type="domain" description="HTH araC/xylS-type" evidence="5">
    <location>
        <begin position="171"/>
        <end position="268"/>
    </location>
</feature>
<sequence>MIKNSPQPAAPDYSEWLSGPALIALAGSLAPESEYLLGTREVAWHQHLRGQVFCVESGLLHVHTADGAWFLPPHRASWLPPGVTHKVSISGAVKGWTLLITPESCSGLPEKPCVIAVSEVLHALARRACGWDKQAEPEPEQQRIAAVIYDEICRAPHEALHLPMPTDHRLKKVASALLANPGDERTFEAWAAFGALSPRTLRRLFVAETGLNFAQWRRQARLTHGLDKLAQGMSVSEVSEFLGYASPGNFIHMFKNAFGTSPARYFSTGK</sequence>
<protein>
    <submittedName>
        <fullName evidence="6">Putative HTH-type transcriptional regulator yeaM</fullName>
    </submittedName>
</protein>
<dbReference type="InterPro" id="IPR020449">
    <property type="entry name" value="Tscrpt_reg_AraC-type_HTH"/>
</dbReference>
<reference evidence="6 7" key="1">
    <citation type="submission" date="2012-10" db="EMBL/GenBank/DDBJ databases">
        <title>Genome sequencing and analysis of entomopathogenic fungi Beauveria bassiana D1-5.</title>
        <authorList>
            <person name="Li Q."/>
            <person name="Wang L."/>
            <person name="Zhang Z."/>
            <person name="Wang Q."/>
            <person name="Ren J."/>
            <person name="Wang M."/>
            <person name="Xu W."/>
            <person name="Wang J."/>
            <person name="Lu Y."/>
            <person name="Du Q."/>
            <person name="Sun Z."/>
        </authorList>
    </citation>
    <scope>NUCLEOTIDE SEQUENCE [LARGE SCALE GENOMIC DNA]</scope>
    <source>
        <strain evidence="6 7">D1-5</strain>
    </source>
</reference>
<evidence type="ECO:0000259" key="5">
    <source>
        <dbReference type="PROSITE" id="PS01124"/>
    </source>
</evidence>
<dbReference type="PRINTS" id="PR00032">
    <property type="entry name" value="HTHARAC"/>
</dbReference>
<accession>A0A0A2VU20</accession>
<evidence type="ECO:0000313" key="7">
    <source>
        <dbReference type="Proteomes" id="UP000030106"/>
    </source>
</evidence>
<evidence type="ECO:0000256" key="4">
    <source>
        <dbReference type="ARBA" id="ARBA00023163"/>
    </source>
</evidence>
<dbReference type="InterPro" id="IPR011051">
    <property type="entry name" value="RmlC_Cupin_sf"/>
</dbReference>
<dbReference type="SUPFAM" id="SSF51182">
    <property type="entry name" value="RmlC-like cupins"/>
    <property type="match status" value="1"/>
</dbReference>
<dbReference type="CDD" id="cd06124">
    <property type="entry name" value="cupin_NimR-like_N"/>
    <property type="match status" value="1"/>
</dbReference>
<dbReference type="PANTHER" id="PTHR11019">
    <property type="entry name" value="HTH-TYPE TRANSCRIPTIONAL REGULATOR NIMR"/>
    <property type="match status" value="1"/>
</dbReference>
<dbReference type="InterPro" id="IPR018060">
    <property type="entry name" value="HTH_AraC"/>
</dbReference>
<evidence type="ECO:0000256" key="2">
    <source>
        <dbReference type="ARBA" id="ARBA00023015"/>
    </source>
</evidence>
<dbReference type="FunFam" id="1.10.10.60:FF:000132">
    <property type="entry name" value="AraC family transcriptional regulator"/>
    <property type="match status" value="1"/>
</dbReference>
<dbReference type="Proteomes" id="UP000030106">
    <property type="component" value="Unassembled WGS sequence"/>
</dbReference>
<evidence type="ECO:0000256" key="3">
    <source>
        <dbReference type="ARBA" id="ARBA00023125"/>
    </source>
</evidence>
<dbReference type="AlphaFoldDB" id="A0A0A2VU20"/>
<dbReference type="HOGENOM" id="CLU_000445_87_0_1"/>
<keyword evidence="3" id="KW-0238">DNA-binding</keyword>
<dbReference type="GO" id="GO:0043565">
    <property type="term" value="F:sequence-specific DNA binding"/>
    <property type="evidence" value="ECO:0007669"/>
    <property type="project" value="InterPro"/>
</dbReference>
<dbReference type="SMART" id="SM00342">
    <property type="entry name" value="HTH_ARAC"/>
    <property type="match status" value="1"/>
</dbReference>
<organism evidence="6 7">
    <name type="scientific">Beauveria bassiana D1-5</name>
    <dbReference type="NCBI Taxonomy" id="1245745"/>
    <lineage>
        <taxon>Eukaryota</taxon>
        <taxon>Fungi</taxon>
        <taxon>Dikarya</taxon>
        <taxon>Ascomycota</taxon>
        <taxon>Pezizomycotina</taxon>
        <taxon>Sordariomycetes</taxon>
        <taxon>Hypocreomycetidae</taxon>
        <taxon>Hypocreales</taxon>
        <taxon>Cordycipitaceae</taxon>
        <taxon>Beauveria</taxon>
    </lineage>
</organism>
<keyword evidence="4" id="KW-0804">Transcription</keyword>
<dbReference type="PROSITE" id="PS01124">
    <property type="entry name" value="HTH_ARAC_FAMILY_2"/>
    <property type="match status" value="1"/>
</dbReference>
<name>A0A0A2VU20_BEABA</name>
<gene>
    <name evidence="6" type="ORF">BBAD15_g3520</name>
</gene>